<sequence length="62" mass="6934">MWSLRKESRRDHTVTPRAQHFHPAMCPCTIDGMEVHEDTSVALTAALLPLPRRLATTSPQPA</sequence>
<name>A0A7I7Y8K7_9MYCO</name>
<evidence type="ECO:0000313" key="2">
    <source>
        <dbReference type="Proteomes" id="UP000467385"/>
    </source>
</evidence>
<proteinExistence type="predicted"/>
<gene>
    <name evidence="1" type="ORF">MCNS_06870</name>
</gene>
<accession>A0A7I7Y8K7</accession>
<dbReference type="Proteomes" id="UP000467385">
    <property type="component" value="Chromosome"/>
</dbReference>
<organism evidence="1 2">
    <name type="scientific">Mycobacterium conspicuum</name>
    <dbReference type="NCBI Taxonomy" id="44010"/>
    <lineage>
        <taxon>Bacteria</taxon>
        <taxon>Bacillati</taxon>
        <taxon>Actinomycetota</taxon>
        <taxon>Actinomycetes</taxon>
        <taxon>Mycobacteriales</taxon>
        <taxon>Mycobacteriaceae</taxon>
        <taxon>Mycobacterium</taxon>
    </lineage>
</organism>
<keyword evidence="2" id="KW-1185">Reference proteome</keyword>
<dbReference type="AlphaFoldDB" id="A0A7I7Y8K7"/>
<evidence type="ECO:0000313" key="1">
    <source>
        <dbReference type="EMBL" id="BBZ37624.1"/>
    </source>
</evidence>
<protein>
    <submittedName>
        <fullName evidence="1">Uncharacterized protein</fullName>
    </submittedName>
</protein>
<reference evidence="1 2" key="1">
    <citation type="journal article" date="2019" name="Emerg. Microbes Infect.">
        <title>Comprehensive subspecies identification of 175 nontuberculous mycobacteria species based on 7547 genomic profiles.</title>
        <authorList>
            <person name="Matsumoto Y."/>
            <person name="Kinjo T."/>
            <person name="Motooka D."/>
            <person name="Nabeya D."/>
            <person name="Jung N."/>
            <person name="Uechi K."/>
            <person name="Horii T."/>
            <person name="Iida T."/>
            <person name="Fujita J."/>
            <person name="Nakamura S."/>
        </authorList>
    </citation>
    <scope>NUCLEOTIDE SEQUENCE [LARGE SCALE GENOMIC DNA]</scope>
    <source>
        <strain evidence="1 2">JCM 14738</strain>
    </source>
</reference>
<dbReference type="EMBL" id="AP022613">
    <property type="protein sequence ID" value="BBZ37624.1"/>
    <property type="molecule type" value="Genomic_DNA"/>
</dbReference>